<dbReference type="GO" id="GO:0005737">
    <property type="term" value="C:cytoplasm"/>
    <property type="evidence" value="ECO:0007669"/>
    <property type="project" value="UniProtKB-SubCell"/>
</dbReference>
<evidence type="ECO:0000256" key="4">
    <source>
        <dbReference type="ARBA" id="ARBA00022801"/>
    </source>
</evidence>
<dbReference type="AlphaFoldDB" id="D1YYJ5"/>
<reference evidence="9 10" key="2">
    <citation type="journal article" date="2008" name="Int. J. Syst. Evol. Microbiol.">
        <title>Methanocella paludicola gen. nov., sp. nov., a methane-producing archaeon, the first isolate of the lineage 'Rice Cluster I', and proposal of the new archaeal order Methanocellales ord. nov.</title>
        <authorList>
            <person name="Sakai S."/>
            <person name="Imachi H."/>
            <person name="Hanada S."/>
            <person name="Ohashi A."/>
            <person name="Harada H."/>
            <person name="Kamagata Y."/>
        </authorList>
    </citation>
    <scope>NUCLEOTIDE SEQUENCE [LARGE SCALE GENOMIC DNA]</scope>
    <source>
        <strain evidence="10">DSM 17711 / JCM 13418 / NBRC 101707 / SANAE</strain>
    </source>
</reference>
<evidence type="ECO:0000313" key="9">
    <source>
        <dbReference type="EMBL" id="BAI61517.1"/>
    </source>
</evidence>
<dbReference type="GeneID" id="8681400"/>
<dbReference type="InterPro" id="IPR011335">
    <property type="entry name" value="Restrct_endonuc-II-like"/>
</dbReference>
<dbReference type="Proteomes" id="UP000001882">
    <property type="component" value="Chromosome"/>
</dbReference>
<dbReference type="OrthoDB" id="15177at2157"/>
<dbReference type="eggNOG" id="arCOG01304">
    <property type="taxonomic scope" value="Archaea"/>
</dbReference>
<name>D1YYJ5_METPS</name>
<dbReference type="STRING" id="304371.MCP_1445"/>
<dbReference type="InterPro" id="IPR048301">
    <property type="entry name" value="NucS_C"/>
</dbReference>
<evidence type="ECO:0000313" key="10">
    <source>
        <dbReference type="Proteomes" id="UP000001882"/>
    </source>
</evidence>
<dbReference type="InParanoid" id="D1YYJ5"/>
<evidence type="ECO:0000259" key="7">
    <source>
        <dbReference type="Pfam" id="PF01939"/>
    </source>
</evidence>
<dbReference type="Pfam" id="PF21003">
    <property type="entry name" value="NucS_N"/>
    <property type="match status" value="1"/>
</dbReference>
<comment type="subcellular location">
    <subcellularLocation>
        <location evidence="6">Cytoplasm</location>
    </subcellularLocation>
</comment>
<reference evidence="9 10" key="1">
    <citation type="journal article" date="2007" name="Appl. Environ. Microbiol.">
        <title>Isolation of key methanogens for global methane emission from rice paddy fields: a novel isolate affiliated with the clone cluster rice cluster I.</title>
        <authorList>
            <person name="Sakai S."/>
            <person name="Imachi H."/>
            <person name="Sekiguchi Y."/>
            <person name="Ohashi A."/>
            <person name="Harada H."/>
            <person name="Kamagata Y."/>
        </authorList>
    </citation>
    <scope>NUCLEOTIDE SEQUENCE [LARGE SCALE GENOMIC DNA]</scope>
    <source>
        <strain evidence="10">DSM 17711 / JCM 13418 / NBRC 101707 / SANAE</strain>
    </source>
</reference>
<evidence type="ECO:0000256" key="6">
    <source>
        <dbReference type="HAMAP-Rule" id="MF_00722"/>
    </source>
</evidence>
<sequence>MKYLVSPVPEEALEALNESASNIKKRMVTIVGNCKVDYNGRARSFLDYGDRLVIVKADGTVMVHGNEKREPLNWQPPGTKVKYTINGGLTIEAKRTSPPESMHIHFKNIEALSIFQLHDGAELNIVGEEADIVDKLEADPSMIEEGLRVMRREQVTNSGYIDLLCEDKDGTTVVVEVKRTAITHNAVYQLEAYLVDFKRKNHKTKVRGILCAPRVTEMAKTLLEEKGLEYRQIGYDFELKDRSQSSLENF</sequence>
<dbReference type="InterPro" id="IPR011856">
    <property type="entry name" value="tRNA_endonuc-like_dom_sf"/>
</dbReference>
<feature type="domain" description="Endonuclease NucS N-terminal PH-like" evidence="8">
    <location>
        <begin position="24"/>
        <end position="119"/>
    </location>
</feature>
<keyword evidence="1 6" id="KW-0963">Cytoplasm</keyword>
<dbReference type="PANTHER" id="PTHR38814">
    <property type="entry name" value="ENDONUCLEASE NUCS"/>
    <property type="match status" value="1"/>
</dbReference>
<keyword evidence="4 6" id="KW-0378">Hydrolase</keyword>
<proteinExistence type="inferred from homology"/>
<dbReference type="InterPro" id="IPR049173">
    <property type="entry name" value="NucS_N_sf"/>
</dbReference>
<dbReference type="PATRIC" id="fig|304371.9.peg.1481"/>
<keyword evidence="2 6" id="KW-0540">Nuclease</keyword>
<keyword evidence="10" id="KW-1185">Reference proteome</keyword>
<dbReference type="InterPro" id="IPR002793">
    <property type="entry name" value="Endonuclease_NucS"/>
</dbReference>
<dbReference type="CDD" id="cd22341">
    <property type="entry name" value="NucS-like"/>
    <property type="match status" value="1"/>
</dbReference>
<dbReference type="GO" id="GO:0000014">
    <property type="term" value="F:single-stranded DNA endodeoxyribonuclease activity"/>
    <property type="evidence" value="ECO:0007669"/>
    <property type="project" value="UniProtKB-UniRule"/>
</dbReference>
<keyword evidence="5 6" id="KW-0238">DNA-binding</keyword>
<dbReference type="Pfam" id="PF01939">
    <property type="entry name" value="NucS_C"/>
    <property type="match status" value="1"/>
</dbReference>
<evidence type="ECO:0000256" key="1">
    <source>
        <dbReference type="ARBA" id="ARBA00022490"/>
    </source>
</evidence>
<dbReference type="RefSeq" id="WP_012900196.1">
    <property type="nucleotide sequence ID" value="NC_013665.1"/>
</dbReference>
<evidence type="ECO:0000256" key="5">
    <source>
        <dbReference type="ARBA" id="ARBA00023125"/>
    </source>
</evidence>
<protein>
    <recommendedName>
        <fullName evidence="6">Endonuclease NucS</fullName>
        <ecNumber evidence="6">3.1.-.-</ecNumber>
    </recommendedName>
</protein>
<dbReference type="Gene3D" id="2.70.180.20">
    <property type="match status" value="1"/>
</dbReference>
<feature type="domain" description="Endonuclease NucS C-terminal" evidence="7">
    <location>
        <begin position="129"/>
        <end position="241"/>
    </location>
</feature>
<dbReference type="InterPro" id="IPR048302">
    <property type="entry name" value="NucS_N"/>
</dbReference>
<comment type="similarity">
    <text evidence="6">Belongs to the NucS endonuclease family.</text>
</comment>
<dbReference type="PANTHER" id="PTHR38814:SF1">
    <property type="entry name" value="ENDONUCLEASE NUCS"/>
    <property type="match status" value="1"/>
</dbReference>
<dbReference type="SUPFAM" id="SSF52980">
    <property type="entry name" value="Restriction endonuclease-like"/>
    <property type="match status" value="1"/>
</dbReference>
<dbReference type="HAMAP" id="MF_00722">
    <property type="entry name" value="NucS"/>
    <property type="match status" value="1"/>
</dbReference>
<evidence type="ECO:0000259" key="8">
    <source>
        <dbReference type="Pfam" id="PF21003"/>
    </source>
</evidence>
<evidence type="ECO:0000256" key="2">
    <source>
        <dbReference type="ARBA" id="ARBA00022722"/>
    </source>
</evidence>
<evidence type="ECO:0000256" key="3">
    <source>
        <dbReference type="ARBA" id="ARBA00022759"/>
    </source>
</evidence>
<reference evidence="10" key="3">
    <citation type="journal article" date="2011" name="PLoS ONE">
        <title>Genome sequence of a mesophilic hydrogenotrophic methanogen Methanocella paludicola, the first cultivated representative of the order Methanocellales.</title>
        <authorList>
            <person name="Sakai S."/>
            <person name="Takaki Y."/>
            <person name="Shimamura S."/>
            <person name="Sekine M."/>
            <person name="Tajima T."/>
            <person name="Kosugi H."/>
            <person name="Ichikawa N."/>
            <person name="Tasumi E."/>
            <person name="Hiraki A.T."/>
            <person name="Shimizu A."/>
            <person name="Kato Y."/>
            <person name="Nishiko R."/>
            <person name="Mori K."/>
            <person name="Fujita N."/>
            <person name="Imachi H."/>
            <person name="Takai K."/>
        </authorList>
    </citation>
    <scope>NUCLEOTIDE SEQUENCE [LARGE SCALE GENOMIC DNA]</scope>
    <source>
        <strain evidence="10">DSM 17711 / JCM 13418 / NBRC 101707 / SANAE</strain>
    </source>
</reference>
<dbReference type="KEGG" id="mpd:MCP_1445"/>
<organism evidence="9 10">
    <name type="scientific">Methanocella paludicola (strain DSM 17711 / JCM 13418 / NBRC 101707 / SANAE)</name>
    <dbReference type="NCBI Taxonomy" id="304371"/>
    <lineage>
        <taxon>Archaea</taxon>
        <taxon>Methanobacteriati</taxon>
        <taxon>Methanobacteriota</taxon>
        <taxon>Stenosarchaea group</taxon>
        <taxon>Methanomicrobia</taxon>
        <taxon>Methanocellales</taxon>
        <taxon>Methanocellaceae</taxon>
        <taxon>Methanocella</taxon>
    </lineage>
</organism>
<dbReference type="GO" id="GO:0003677">
    <property type="term" value="F:DNA binding"/>
    <property type="evidence" value="ECO:0007669"/>
    <property type="project" value="UniProtKB-KW"/>
</dbReference>
<dbReference type="Gene3D" id="3.40.1350.10">
    <property type="match status" value="1"/>
</dbReference>
<accession>D1YYJ5</accession>
<comment type="function">
    <text evidence="6">Cleaves both 3' and 5' ssDNA extremities of branched DNA structures.</text>
</comment>
<keyword evidence="3 6" id="KW-0255">Endonuclease</keyword>
<dbReference type="NCBIfam" id="NF003270">
    <property type="entry name" value="PRK04247.1"/>
    <property type="match status" value="1"/>
</dbReference>
<dbReference type="EMBL" id="AP011532">
    <property type="protein sequence ID" value="BAI61517.1"/>
    <property type="molecule type" value="Genomic_DNA"/>
</dbReference>
<dbReference type="EC" id="3.1.-.-" evidence="6"/>
<gene>
    <name evidence="6" type="primary">nucS</name>
    <name evidence="9" type="ordered locus">MCP_1445</name>
</gene>